<feature type="domain" description="Cytochrome c" evidence="11">
    <location>
        <begin position="216"/>
        <end position="362"/>
    </location>
</feature>
<keyword evidence="2 8" id="KW-0349">Heme</keyword>
<dbReference type="Gene3D" id="1.10.760.10">
    <property type="entry name" value="Cytochrome c-like domain"/>
    <property type="match status" value="2"/>
</dbReference>
<keyword evidence="10" id="KW-1133">Transmembrane helix</keyword>
<dbReference type="PANTHER" id="PTHR30600">
    <property type="entry name" value="CYTOCHROME C PEROXIDASE-RELATED"/>
    <property type="match status" value="1"/>
</dbReference>
<evidence type="ECO:0000256" key="9">
    <source>
        <dbReference type="PIRSR" id="PIRSR000294-2"/>
    </source>
</evidence>
<dbReference type="RefSeq" id="WP_353685614.1">
    <property type="nucleotide sequence ID" value="NZ_CP144374.1"/>
</dbReference>
<organism evidence="12">
    <name type="scientific">Thermodesulfovibrio obliviosus</name>
    <dbReference type="NCBI Taxonomy" id="3118332"/>
    <lineage>
        <taxon>Bacteria</taxon>
        <taxon>Pseudomonadati</taxon>
        <taxon>Nitrospirota</taxon>
        <taxon>Thermodesulfovibrionia</taxon>
        <taxon>Thermodesulfovibrionales</taxon>
        <taxon>Thermodesulfovibrionaceae</taxon>
        <taxon>Thermodesulfovibrio</taxon>
    </lineage>
</organism>
<evidence type="ECO:0000256" key="3">
    <source>
        <dbReference type="ARBA" id="ARBA00022723"/>
    </source>
</evidence>
<comment type="subcellular location">
    <subcellularLocation>
        <location evidence="1">Periplasm</location>
    </subcellularLocation>
</comment>
<evidence type="ECO:0000259" key="11">
    <source>
        <dbReference type="PROSITE" id="PS51007"/>
    </source>
</evidence>
<evidence type="ECO:0000256" key="2">
    <source>
        <dbReference type="ARBA" id="ARBA00022617"/>
    </source>
</evidence>
<dbReference type="InterPro" id="IPR004852">
    <property type="entry name" value="Di-haem_cyt_c_peroxidsae"/>
</dbReference>
<dbReference type="PANTHER" id="PTHR30600:SF10">
    <property type="entry name" value="BLL6722 PROTEIN"/>
    <property type="match status" value="1"/>
</dbReference>
<evidence type="ECO:0000256" key="5">
    <source>
        <dbReference type="ARBA" id="ARBA00022764"/>
    </source>
</evidence>
<evidence type="ECO:0000256" key="4">
    <source>
        <dbReference type="ARBA" id="ARBA00022729"/>
    </source>
</evidence>
<dbReference type="AlphaFoldDB" id="A0AAU8H3A8"/>
<dbReference type="GO" id="GO:0004130">
    <property type="term" value="F:cytochrome-c peroxidase activity"/>
    <property type="evidence" value="ECO:0007669"/>
    <property type="project" value="UniProtKB-EC"/>
</dbReference>
<keyword evidence="10" id="KW-0812">Transmembrane</keyword>
<dbReference type="EC" id="1.11.1.5" evidence="12"/>
<dbReference type="Pfam" id="PF03150">
    <property type="entry name" value="CCP_MauG"/>
    <property type="match status" value="1"/>
</dbReference>
<reference evidence="12" key="1">
    <citation type="submission" date="2024-01" db="EMBL/GenBank/DDBJ databases">
        <title>The first autotrophic representatives of the genus Thermodesulfovibrio.</title>
        <authorList>
            <person name="Maltseva A.I."/>
            <person name="Elcheninov A.G."/>
            <person name="Kublanov I.V."/>
            <person name="Lebedinsky A.V."/>
            <person name="Frolov E.N."/>
        </authorList>
    </citation>
    <scope>NUCLEOTIDE SEQUENCE</scope>
    <source>
        <strain evidence="12">3462-1</strain>
    </source>
</reference>
<evidence type="ECO:0000256" key="6">
    <source>
        <dbReference type="ARBA" id="ARBA00023002"/>
    </source>
</evidence>
<feature type="transmembrane region" description="Helical" evidence="10">
    <location>
        <begin position="20"/>
        <end position="36"/>
    </location>
</feature>
<feature type="binding site" description="axial binding residue" evidence="9">
    <location>
        <position position="235"/>
    </location>
    <ligand>
        <name>heme c</name>
        <dbReference type="ChEBI" id="CHEBI:61717"/>
        <label>2</label>
    </ligand>
    <ligandPart>
        <name>Fe</name>
        <dbReference type="ChEBI" id="CHEBI:18248"/>
    </ligandPart>
</feature>
<keyword evidence="12" id="KW-0575">Peroxidase</keyword>
<keyword evidence="10" id="KW-0472">Membrane</keyword>
<evidence type="ECO:0000256" key="1">
    <source>
        <dbReference type="ARBA" id="ARBA00004418"/>
    </source>
</evidence>
<sequence>MIISRKLFYKNLKVLLKNSIIYFLCAIFVFFIYFHIEGFASDKKKKQLEPLPPPPVPKDNPMTSEKIELGKKLFFDRRLSGDATTSCANCHDPEKAFTDGSEISLSYPTTRNFRNAPTLMNVAYAKYLFWDGRAKTLEEQAEFPIMSPFEMNQNLDFLEEEIRIVPEYREAFKRIFGNDVNIKLIAKAIAAFERTLISRNAPIDRYLRGDENALTAEAKKGLKIFTGKGKCIECHYGAYLSDQEFHALEVPENPKYVNEPKFITTRRYVAKINRYPDYMNVKEDLGRYFKTKKKKDYKAFKTPTLREVAKTAPYMHNGIFKSLDEVIDFFNKGGGKGNKVLKPLNLTDDEKKALKTFLVEALSGDDLNIKPPEIP</sequence>
<keyword evidence="5" id="KW-0574">Periplasm</keyword>
<evidence type="ECO:0000256" key="8">
    <source>
        <dbReference type="PIRSR" id="PIRSR000294-1"/>
    </source>
</evidence>
<dbReference type="InterPro" id="IPR051395">
    <property type="entry name" value="Cytochrome_c_Peroxidase/MauG"/>
</dbReference>
<feature type="domain" description="Cytochrome c" evidence="11">
    <location>
        <begin position="65"/>
        <end position="173"/>
    </location>
</feature>
<keyword evidence="7 9" id="KW-0408">Iron</keyword>
<accession>A0AAU8H3A8</accession>
<comment type="PTM">
    <text evidence="8">Binds 2 heme groups per subunit.</text>
</comment>
<dbReference type="GO" id="GO:0020037">
    <property type="term" value="F:heme binding"/>
    <property type="evidence" value="ECO:0007669"/>
    <property type="project" value="InterPro"/>
</dbReference>
<dbReference type="InterPro" id="IPR026259">
    <property type="entry name" value="MauG/Cytc_peroxidase"/>
</dbReference>
<dbReference type="PIRSF" id="PIRSF000294">
    <property type="entry name" value="Cytochrome-c_peroxidase"/>
    <property type="match status" value="1"/>
</dbReference>
<dbReference type="InterPro" id="IPR036909">
    <property type="entry name" value="Cyt_c-like_dom_sf"/>
</dbReference>
<dbReference type="EMBL" id="CP144374">
    <property type="protein sequence ID" value="XCH47957.1"/>
    <property type="molecule type" value="Genomic_DNA"/>
</dbReference>
<feature type="binding site" description="covalent" evidence="8">
    <location>
        <position position="87"/>
    </location>
    <ligand>
        <name>heme c</name>
        <dbReference type="ChEBI" id="CHEBI:61717"/>
        <label>1</label>
    </ligand>
</feature>
<evidence type="ECO:0000313" key="12">
    <source>
        <dbReference type="EMBL" id="XCH47957.1"/>
    </source>
</evidence>
<dbReference type="SUPFAM" id="SSF46626">
    <property type="entry name" value="Cytochrome c"/>
    <property type="match status" value="2"/>
</dbReference>
<feature type="binding site" description="covalent" evidence="8">
    <location>
        <position position="231"/>
    </location>
    <ligand>
        <name>heme c</name>
        <dbReference type="ChEBI" id="CHEBI:61717"/>
        <label>2</label>
    </ligand>
</feature>
<dbReference type="KEGG" id="tob:V4D31_06310"/>
<dbReference type="GO" id="GO:0046872">
    <property type="term" value="F:metal ion binding"/>
    <property type="evidence" value="ECO:0007669"/>
    <property type="project" value="UniProtKB-KW"/>
</dbReference>
<feature type="binding site" description="covalent" evidence="8">
    <location>
        <position position="90"/>
    </location>
    <ligand>
        <name>heme c</name>
        <dbReference type="ChEBI" id="CHEBI:61717"/>
        <label>1</label>
    </ligand>
</feature>
<name>A0AAU8H3A8_9BACT</name>
<evidence type="ECO:0000256" key="7">
    <source>
        <dbReference type="ARBA" id="ARBA00023004"/>
    </source>
</evidence>
<feature type="binding site" description="axial binding residue" evidence="9">
    <location>
        <position position="91"/>
    </location>
    <ligand>
        <name>heme c</name>
        <dbReference type="ChEBI" id="CHEBI:61717"/>
        <label>1</label>
    </ligand>
    <ligandPart>
        <name>Fe</name>
        <dbReference type="ChEBI" id="CHEBI:18248"/>
    </ligandPart>
</feature>
<keyword evidence="4" id="KW-0732">Signal</keyword>
<dbReference type="GO" id="GO:0009055">
    <property type="term" value="F:electron transfer activity"/>
    <property type="evidence" value="ECO:0007669"/>
    <property type="project" value="InterPro"/>
</dbReference>
<dbReference type="FunFam" id="1.10.760.10:FF:000042">
    <property type="entry name" value="Cytochrome c peroxidase"/>
    <property type="match status" value="1"/>
</dbReference>
<protein>
    <submittedName>
        <fullName evidence="12">Cytochrome c peroxidase</fullName>
        <ecNumber evidence="12">1.11.1.5</ecNumber>
    </submittedName>
</protein>
<proteinExistence type="predicted"/>
<comment type="cofactor">
    <cofactor evidence="8">
        <name>heme</name>
        <dbReference type="ChEBI" id="CHEBI:30413"/>
    </cofactor>
    <text evidence="8">Binds 2 heme groups.</text>
</comment>
<feature type="binding site" description="covalent" evidence="8">
    <location>
        <position position="234"/>
    </location>
    <ligand>
        <name>heme c</name>
        <dbReference type="ChEBI" id="CHEBI:61717"/>
        <label>2</label>
    </ligand>
</feature>
<gene>
    <name evidence="12" type="ORF">V4D31_06310</name>
</gene>
<keyword evidence="3 9" id="KW-0479">Metal-binding</keyword>
<dbReference type="GO" id="GO:0042597">
    <property type="term" value="C:periplasmic space"/>
    <property type="evidence" value="ECO:0007669"/>
    <property type="project" value="UniProtKB-SubCell"/>
</dbReference>
<dbReference type="PROSITE" id="PS51007">
    <property type="entry name" value="CYTC"/>
    <property type="match status" value="2"/>
</dbReference>
<dbReference type="InterPro" id="IPR009056">
    <property type="entry name" value="Cyt_c-like_dom"/>
</dbReference>
<evidence type="ECO:0000256" key="10">
    <source>
        <dbReference type="SAM" id="Phobius"/>
    </source>
</evidence>
<keyword evidence="6 12" id="KW-0560">Oxidoreductase</keyword>